<dbReference type="RefSeq" id="WP_323333917.1">
    <property type="nucleotide sequence ID" value="NZ_JAYFSI010000012.1"/>
</dbReference>
<evidence type="ECO:0000259" key="6">
    <source>
        <dbReference type="PROSITE" id="PS51198"/>
    </source>
</evidence>
<dbReference type="PROSITE" id="PS51198">
    <property type="entry name" value="UVRD_HELICASE_ATP_BIND"/>
    <property type="match status" value="1"/>
</dbReference>
<sequence>MKPLITTVNALKEMATGLSREAIPASPLLFEYTGIDVEVLLHAEDTADEQRIFVIRQSDTRERTVPRHPGDLTSDVLSRVASFAERARANGSLTLPHGWHQFKRNNLITFFAGQRGGPEGRRWIAELLPGAPPDIVFWGMARSDRPAILEEFEAAKPILPPGWQQDWRSAVEKCAEWVELSKRPETTDVEIELGHLDQSTTKGWSYEQWLTEVTADQHSFIEATTTKSIRLRGPAGSGKTLALSLKAIKEVLDARESGGGIRVLMVTHSWSLTTAILESVESMGKGQLAEIDVFPLLEIAKLISPHYANDKSGYSLAADDSFSGKQDQLNEILEVLDDFVTGDWVTYRERVTEDLRARFDSGEPDDRKALAWDLLLEFGSVIGASAIFPGAGAESRYAQLPRAGWMLPLQTRDDKRVVFALYTKYMENLDARGTLTSDQVLADLLSHLETHAWNRARKDEGYDLIFVDEFHLFSPLERQVLHYLSRDVNSYPRVFMAVDPRQSPSEAFIGVAADGTRSSSGAFEASIGDVTNFELTTVHRFTPQILELIKHVHHEFPTLDLGADWQIDFAAVESAQESGPLPVLSKAASREGEDADIAKAVHKLYSTGRIALAVVDNRHWHRFSELATRIATSGKFHVSTISGRTDIDGIGYRSRGLVVGPAEYLAGLQFDVVLVAGIPDMDVTRTATNERTRLLSLLYLALSRAQRQVRVFVNDDDGGAAEVLGRAVTNGVMKQEQGSFV</sequence>
<evidence type="ECO:0000313" key="8">
    <source>
        <dbReference type="Proteomes" id="UP001304298"/>
    </source>
</evidence>
<reference evidence="7 8" key="1">
    <citation type="submission" date="2023-12" db="EMBL/GenBank/DDBJ databases">
        <title>Amycolatopsis sp. V23-08.</title>
        <authorList>
            <person name="Somphong A."/>
        </authorList>
    </citation>
    <scope>NUCLEOTIDE SEQUENCE [LARGE SCALE GENOMIC DNA]</scope>
    <source>
        <strain evidence="7 8">V23-08</strain>
    </source>
</reference>
<dbReference type="GO" id="GO:0004386">
    <property type="term" value="F:helicase activity"/>
    <property type="evidence" value="ECO:0007669"/>
    <property type="project" value="UniProtKB-KW"/>
</dbReference>
<evidence type="ECO:0000256" key="1">
    <source>
        <dbReference type="ARBA" id="ARBA00022741"/>
    </source>
</evidence>
<dbReference type="SUPFAM" id="SSF52540">
    <property type="entry name" value="P-loop containing nucleoside triphosphate hydrolases"/>
    <property type="match status" value="1"/>
</dbReference>
<keyword evidence="8" id="KW-1185">Reference proteome</keyword>
<keyword evidence="3 5" id="KW-0347">Helicase</keyword>
<protein>
    <submittedName>
        <fullName evidence="7">DEAD/DEAH box helicase</fullName>
    </submittedName>
</protein>
<keyword evidence="4 5" id="KW-0067">ATP-binding</keyword>
<keyword evidence="1 5" id="KW-0547">Nucleotide-binding</keyword>
<feature type="binding site" evidence="5">
    <location>
        <begin position="233"/>
        <end position="240"/>
    </location>
    <ligand>
        <name>ATP</name>
        <dbReference type="ChEBI" id="CHEBI:30616"/>
    </ligand>
</feature>
<evidence type="ECO:0000256" key="3">
    <source>
        <dbReference type="ARBA" id="ARBA00022806"/>
    </source>
</evidence>
<dbReference type="InterPro" id="IPR027417">
    <property type="entry name" value="P-loop_NTPase"/>
</dbReference>
<comment type="caution">
    <text evidence="7">The sequence shown here is derived from an EMBL/GenBank/DDBJ whole genome shotgun (WGS) entry which is preliminary data.</text>
</comment>
<proteinExistence type="predicted"/>
<feature type="domain" description="UvrD-like helicase ATP-binding" evidence="6">
    <location>
        <begin position="212"/>
        <end position="542"/>
    </location>
</feature>
<evidence type="ECO:0000256" key="5">
    <source>
        <dbReference type="PROSITE-ProRule" id="PRU00560"/>
    </source>
</evidence>
<dbReference type="Pfam" id="PF00580">
    <property type="entry name" value="UvrD-helicase"/>
    <property type="match status" value="1"/>
</dbReference>
<keyword evidence="2 5" id="KW-0378">Hydrolase</keyword>
<gene>
    <name evidence="7" type="ORF">VA596_38205</name>
</gene>
<dbReference type="EMBL" id="JAYFSI010000012">
    <property type="protein sequence ID" value="MEA5365413.1"/>
    <property type="molecule type" value="Genomic_DNA"/>
</dbReference>
<accession>A0ABU5RGK5</accession>
<evidence type="ECO:0000256" key="2">
    <source>
        <dbReference type="ARBA" id="ARBA00022801"/>
    </source>
</evidence>
<name>A0ABU5RGK5_9PSEU</name>
<dbReference type="Gene3D" id="3.40.50.300">
    <property type="entry name" value="P-loop containing nucleotide triphosphate hydrolases"/>
    <property type="match status" value="2"/>
</dbReference>
<dbReference type="Proteomes" id="UP001304298">
    <property type="component" value="Unassembled WGS sequence"/>
</dbReference>
<organism evidence="7 8">
    <name type="scientific">Amycolatopsis heterodermiae</name>
    <dbReference type="NCBI Taxonomy" id="3110235"/>
    <lineage>
        <taxon>Bacteria</taxon>
        <taxon>Bacillati</taxon>
        <taxon>Actinomycetota</taxon>
        <taxon>Actinomycetes</taxon>
        <taxon>Pseudonocardiales</taxon>
        <taxon>Pseudonocardiaceae</taxon>
        <taxon>Amycolatopsis</taxon>
    </lineage>
</organism>
<evidence type="ECO:0000313" key="7">
    <source>
        <dbReference type="EMBL" id="MEA5365413.1"/>
    </source>
</evidence>
<dbReference type="InterPro" id="IPR014016">
    <property type="entry name" value="UvrD-like_ATP-bd"/>
</dbReference>
<evidence type="ECO:0000256" key="4">
    <source>
        <dbReference type="ARBA" id="ARBA00022840"/>
    </source>
</evidence>